<name>A0A6P7TKW9_9MOLL</name>
<feature type="region of interest" description="Disordered" evidence="1">
    <location>
        <begin position="320"/>
        <end position="473"/>
    </location>
</feature>
<feature type="compositionally biased region" description="Basic residues" evidence="1">
    <location>
        <begin position="1"/>
        <end position="15"/>
    </location>
</feature>
<feature type="compositionally biased region" description="Basic and acidic residues" evidence="1">
    <location>
        <begin position="445"/>
        <end position="459"/>
    </location>
</feature>
<accession>A0A6P7TKW9</accession>
<evidence type="ECO:0000313" key="3">
    <source>
        <dbReference type="RefSeq" id="XP_029649731.1"/>
    </source>
</evidence>
<sequence length="591" mass="67907">MPLPKRRSPGHRKDRRDRSPPPSKSLSLYHRKESHHHTDTYLPYSHVSHYRSSATTRVERHSRSPISHMTSAHSPNRTLSVSRRHRYSPPSHHDSYSRRDHSRKGFSPISRRSPVNMKRRSKSPMWGSGSRQVVPSMSSMDYGGQPSSSYKASGQPFGHSSQHTSLSSYHDNPLPPSFNSRKMSPGVSGYAQGSYQSSHALIPEDSYSRVALGRAYLQNQRRCSLTERFKMLEPDTPFRFDENITIGIHRNSHVASGSPPQPVRREFNPYDFVMIRQKNEGTRPIFDREELRQYDLIDAGEEELDYKELRVVTVDSHERNNYREMNDDGPYSSGYRSPPYSHSWNDDQYYYDRNPKEGYEGSRSLSNQRSSHDRWMGESRMRPLNSSPHYYGSGMPAYPESSRGESRDWERMERVQHNPDDLRHSISARLAGSPRRKSGYQDGSYFDREYTPKRRDSKYSKTSSDPALSFSKHSDKYSDWKDVHDINNRSRGFHELGSKSEGSPRHDSRQNYRGPLSHRPALLKTPVGIKRGSILRGAFRSRSSRPIGRFRSQSRGSLSRRGRGRGGSSPGYNSGDNFHKSEGKMSNPSDA</sequence>
<keyword evidence="2" id="KW-1185">Reference proteome</keyword>
<evidence type="ECO:0000313" key="2">
    <source>
        <dbReference type="Proteomes" id="UP000515154"/>
    </source>
</evidence>
<reference evidence="3" key="1">
    <citation type="submission" date="2025-08" db="UniProtKB">
        <authorList>
            <consortium name="RefSeq"/>
        </authorList>
    </citation>
    <scope>IDENTIFICATION</scope>
</reference>
<organism evidence="2 3">
    <name type="scientific">Octopus sinensis</name>
    <name type="common">East Asian common octopus</name>
    <dbReference type="NCBI Taxonomy" id="2607531"/>
    <lineage>
        <taxon>Eukaryota</taxon>
        <taxon>Metazoa</taxon>
        <taxon>Spiralia</taxon>
        <taxon>Lophotrochozoa</taxon>
        <taxon>Mollusca</taxon>
        <taxon>Cephalopoda</taxon>
        <taxon>Coleoidea</taxon>
        <taxon>Octopodiformes</taxon>
        <taxon>Octopoda</taxon>
        <taxon>Incirrata</taxon>
        <taxon>Octopodidae</taxon>
        <taxon>Octopus</taxon>
    </lineage>
</organism>
<feature type="region of interest" description="Disordered" evidence="1">
    <location>
        <begin position="490"/>
        <end position="591"/>
    </location>
</feature>
<feature type="compositionally biased region" description="Low complexity" evidence="1">
    <location>
        <begin position="330"/>
        <end position="343"/>
    </location>
</feature>
<feature type="compositionally biased region" description="Basic and acidic residues" evidence="1">
    <location>
        <begin position="402"/>
        <end position="424"/>
    </location>
</feature>
<dbReference type="RefSeq" id="XP_029649731.1">
    <property type="nucleotide sequence ID" value="XM_029793871.2"/>
</dbReference>
<dbReference type="KEGG" id="osn:115223374"/>
<gene>
    <name evidence="3" type="primary">LOC115223374</name>
</gene>
<feature type="compositionally biased region" description="Polar residues" evidence="1">
    <location>
        <begin position="129"/>
        <end position="170"/>
    </location>
</feature>
<protein>
    <submittedName>
        <fullName evidence="3">Uncharacterized protein LOC115223374 isoform X1</fullName>
    </submittedName>
</protein>
<feature type="compositionally biased region" description="Basic and acidic residues" evidence="1">
    <location>
        <begin position="490"/>
        <end position="510"/>
    </location>
</feature>
<evidence type="ECO:0000256" key="1">
    <source>
        <dbReference type="SAM" id="MobiDB-lite"/>
    </source>
</evidence>
<feature type="compositionally biased region" description="Polar residues" evidence="1">
    <location>
        <begin position="64"/>
        <end position="81"/>
    </location>
</feature>
<dbReference type="AlphaFoldDB" id="A0A6P7TKW9"/>
<dbReference type="Proteomes" id="UP000515154">
    <property type="component" value="Linkage group LG23"/>
</dbReference>
<feature type="compositionally biased region" description="Basic and acidic residues" evidence="1">
    <location>
        <begin position="370"/>
        <end position="381"/>
    </location>
</feature>
<proteinExistence type="predicted"/>
<feature type="region of interest" description="Disordered" evidence="1">
    <location>
        <begin position="1"/>
        <end position="192"/>
    </location>
</feature>